<keyword evidence="2" id="KW-1185">Reference proteome</keyword>
<name>T1GRK1_MEGSC</name>
<dbReference type="HOGENOM" id="CLU_2545214_0_0_1"/>
<dbReference type="AlphaFoldDB" id="T1GRK1"/>
<sequence length="83" mass="9343">MVLRISWRDQVSTKNSTKFCWKFGIVKRCLKNGVIASSALSIRKETNGAKCISIFPLRGTNMDSDQNRFRISSSNTPDTLKST</sequence>
<accession>T1GRK1</accession>
<organism evidence="1 2">
    <name type="scientific">Megaselia scalaris</name>
    <name type="common">Humpbacked fly</name>
    <name type="synonym">Phora scalaris</name>
    <dbReference type="NCBI Taxonomy" id="36166"/>
    <lineage>
        <taxon>Eukaryota</taxon>
        <taxon>Metazoa</taxon>
        <taxon>Ecdysozoa</taxon>
        <taxon>Arthropoda</taxon>
        <taxon>Hexapoda</taxon>
        <taxon>Insecta</taxon>
        <taxon>Pterygota</taxon>
        <taxon>Neoptera</taxon>
        <taxon>Endopterygota</taxon>
        <taxon>Diptera</taxon>
        <taxon>Brachycera</taxon>
        <taxon>Muscomorpha</taxon>
        <taxon>Platypezoidea</taxon>
        <taxon>Phoridae</taxon>
        <taxon>Megaseliini</taxon>
        <taxon>Megaselia</taxon>
    </lineage>
</organism>
<dbReference type="Proteomes" id="UP000015102">
    <property type="component" value="Unassembled WGS sequence"/>
</dbReference>
<dbReference type="EMBL" id="CAQQ02176747">
    <property type="status" value="NOT_ANNOTATED_CDS"/>
    <property type="molecule type" value="Genomic_DNA"/>
</dbReference>
<reference evidence="2" key="1">
    <citation type="submission" date="2013-02" db="EMBL/GenBank/DDBJ databases">
        <authorList>
            <person name="Hughes D."/>
        </authorList>
    </citation>
    <scope>NUCLEOTIDE SEQUENCE</scope>
    <source>
        <strain>Durham</strain>
        <strain evidence="2">NC isolate 2 -- Noor lab</strain>
    </source>
</reference>
<protein>
    <submittedName>
        <fullName evidence="1">Uncharacterized protein</fullName>
    </submittedName>
</protein>
<evidence type="ECO:0000313" key="1">
    <source>
        <dbReference type="EnsemblMetazoa" id="MESCA006286-PA"/>
    </source>
</evidence>
<dbReference type="EnsemblMetazoa" id="MESCA006286-RA">
    <property type="protein sequence ID" value="MESCA006286-PA"/>
    <property type="gene ID" value="MESCA006286"/>
</dbReference>
<reference evidence="1" key="2">
    <citation type="submission" date="2015-06" db="UniProtKB">
        <authorList>
            <consortium name="EnsemblMetazoa"/>
        </authorList>
    </citation>
    <scope>IDENTIFICATION</scope>
</reference>
<dbReference type="EMBL" id="CAQQ02176748">
    <property type="status" value="NOT_ANNOTATED_CDS"/>
    <property type="molecule type" value="Genomic_DNA"/>
</dbReference>
<proteinExistence type="predicted"/>
<evidence type="ECO:0000313" key="2">
    <source>
        <dbReference type="Proteomes" id="UP000015102"/>
    </source>
</evidence>